<keyword evidence="2" id="KW-1185">Reference proteome</keyword>
<sequence>MIKSLSATAKKLFGSSLYNDIRANYLFRDLDSPYPLYPDTPFNMDWSKLSAAGSASAAKSATEVKAAYIVSPTQRSGTNFLSHMLDRHPQLEFPSGADLPDEQCLYTYSEHLKQYAYKTVSTWNKWIDGGEPVLQEHARALVGAMGSGVLQYFAGFTKPGNTLLFKTPDAGHIDNFFHLFPQCKVVILYRDGRDTIESFSKSWGGKGAFRKMCERWSKRVDTIFEFVAMAERAGYSDRIITTRYDYLNDNAREELPKILKFLNVDVDKYPWDQIDEIPVLGSSSYKGDQGEVHWKPIEKDEKFKPTQKWLSWDKSKKDAFKKAAGDNLVKLGFAENNDW</sequence>
<evidence type="ECO:0000313" key="2">
    <source>
        <dbReference type="Proteomes" id="UP000798808"/>
    </source>
</evidence>
<evidence type="ECO:0000313" key="1">
    <source>
        <dbReference type="EMBL" id="MTI25825.1"/>
    </source>
</evidence>
<dbReference type="Proteomes" id="UP000798808">
    <property type="component" value="Unassembled WGS sequence"/>
</dbReference>
<dbReference type="Pfam" id="PF13469">
    <property type="entry name" value="Sulfotransfer_3"/>
    <property type="match status" value="1"/>
</dbReference>
<reference evidence="1 2" key="1">
    <citation type="submission" date="2019-02" db="EMBL/GenBank/DDBJ databases">
        <authorList>
            <person name="Goldberg S.R."/>
            <person name="Haltli B.A."/>
            <person name="Correa H."/>
            <person name="Russell K.G."/>
        </authorList>
    </citation>
    <scope>NUCLEOTIDE SEQUENCE [LARGE SCALE GENOMIC DNA]</scope>
    <source>
        <strain evidence="1 2">JCM 16186</strain>
    </source>
</reference>
<dbReference type="RefSeq" id="WP_155172325.1">
    <property type="nucleotide sequence ID" value="NZ_BAAAFL010000022.1"/>
</dbReference>
<accession>A0ABW9RPJ6</accession>
<dbReference type="InterPro" id="IPR027417">
    <property type="entry name" value="P-loop_NTPase"/>
</dbReference>
<dbReference type="EMBL" id="SMLW01000544">
    <property type="protein sequence ID" value="MTI25825.1"/>
    <property type="molecule type" value="Genomic_DNA"/>
</dbReference>
<name>A0ABW9RPJ6_9BACT</name>
<proteinExistence type="predicted"/>
<gene>
    <name evidence="1" type="ORF">E1163_12795</name>
</gene>
<dbReference type="SUPFAM" id="SSF52540">
    <property type="entry name" value="P-loop containing nucleoside triphosphate hydrolases"/>
    <property type="match status" value="1"/>
</dbReference>
<organism evidence="1 2">
    <name type="scientific">Fulvivirga kasyanovii</name>
    <dbReference type="NCBI Taxonomy" id="396812"/>
    <lineage>
        <taxon>Bacteria</taxon>
        <taxon>Pseudomonadati</taxon>
        <taxon>Bacteroidota</taxon>
        <taxon>Cytophagia</taxon>
        <taxon>Cytophagales</taxon>
        <taxon>Fulvivirgaceae</taxon>
        <taxon>Fulvivirga</taxon>
    </lineage>
</organism>
<dbReference type="Gene3D" id="3.40.50.300">
    <property type="entry name" value="P-loop containing nucleotide triphosphate hydrolases"/>
    <property type="match status" value="1"/>
</dbReference>
<comment type="caution">
    <text evidence="1">The sequence shown here is derived from an EMBL/GenBank/DDBJ whole genome shotgun (WGS) entry which is preliminary data.</text>
</comment>
<protein>
    <submittedName>
        <fullName evidence="1">Sulfotransferase</fullName>
    </submittedName>
</protein>